<gene>
    <name evidence="2" type="ORF">EUA03_14360</name>
</gene>
<keyword evidence="1" id="KW-1133">Transmembrane helix</keyword>
<dbReference type="Proteomes" id="UP000294929">
    <property type="component" value="Unassembled WGS sequence"/>
</dbReference>
<dbReference type="Pfam" id="PF17197">
    <property type="entry name" value="DUF5134"/>
    <property type="match status" value="1"/>
</dbReference>
<name>A0A4R5WGL2_MYCMU</name>
<keyword evidence="1" id="KW-0472">Membrane</keyword>
<feature type="transmembrane region" description="Helical" evidence="1">
    <location>
        <begin position="140"/>
        <end position="164"/>
    </location>
</feature>
<sequence>MIADSALRWALTAVFAVAALLFAGAGRRAPGQRGVGVLHAVASVGMIAMLWPAGMQVSPLLYVLVFTAGALYFAYLALFGFELPHPVYHCTMMAAMALMGLLMAPNAGVPVAAAGSGAQASGHHSAHLGHGAIAVTPPGWFTAVCVVLATGFCAAALWWFYLLVRGPKRPYADLLMALGMSAAFAVMAV</sequence>
<keyword evidence="1" id="KW-0812">Transmembrane</keyword>
<dbReference type="InterPro" id="IPR033458">
    <property type="entry name" value="DUF5134"/>
</dbReference>
<organism evidence="2 3">
    <name type="scientific">Mycolicibacterium mucogenicum</name>
    <name type="common">Mycobacterium mucogenicum</name>
    <dbReference type="NCBI Taxonomy" id="56689"/>
    <lineage>
        <taxon>Bacteria</taxon>
        <taxon>Bacillati</taxon>
        <taxon>Actinomycetota</taxon>
        <taxon>Actinomycetes</taxon>
        <taxon>Mycobacteriales</taxon>
        <taxon>Mycobacteriaceae</taxon>
        <taxon>Mycolicibacterium</taxon>
    </lineage>
</organism>
<evidence type="ECO:0000256" key="1">
    <source>
        <dbReference type="SAM" id="Phobius"/>
    </source>
</evidence>
<accession>A0A4R5WGL2</accession>
<protein>
    <submittedName>
        <fullName evidence="2">DUF5134 domain-containing protein</fullName>
    </submittedName>
</protein>
<dbReference type="AlphaFoldDB" id="A0A4R5WGL2"/>
<proteinExistence type="predicted"/>
<reference evidence="2 3" key="1">
    <citation type="submission" date="2019-01" db="EMBL/GenBank/DDBJ databases">
        <title>High-quality-draft genome sequences of five non-tuberculosis mycobacteriaceae isolated from a nosocomial environment.</title>
        <authorList>
            <person name="Tiago I."/>
            <person name="Alarico S."/>
            <person name="Pereira S.G."/>
            <person name="Coelho C."/>
            <person name="Maranha A."/>
            <person name="Empadinhas N."/>
        </authorList>
    </citation>
    <scope>NUCLEOTIDE SEQUENCE [LARGE SCALE GENOMIC DNA]</scope>
    <source>
        <strain evidence="2 3">24AIII</strain>
    </source>
</reference>
<dbReference type="EMBL" id="SDLO01000010">
    <property type="protein sequence ID" value="TDK88598.1"/>
    <property type="molecule type" value="Genomic_DNA"/>
</dbReference>
<comment type="caution">
    <text evidence="2">The sequence shown here is derived from an EMBL/GenBank/DDBJ whole genome shotgun (WGS) entry which is preliminary data.</text>
</comment>
<evidence type="ECO:0000313" key="2">
    <source>
        <dbReference type="EMBL" id="TDK88598.1"/>
    </source>
</evidence>
<feature type="transmembrane region" description="Helical" evidence="1">
    <location>
        <begin position="35"/>
        <end position="54"/>
    </location>
</feature>
<evidence type="ECO:0000313" key="3">
    <source>
        <dbReference type="Proteomes" id="UP000294929"/>
    </source>
</evidence>
<feature type="transmembrane region" description="Helical" evidence="1">
    <location>
        <begin position="60"/>
        <end position="81"/>
    </location>
</feature>
<dbReference type="RefSeq" id="WP_133427010.1">
    <property type="nucleotide sequence ID" value="NZ_SDLO01000010.1"/>
</dbReference>
<feature type="transmembrane region" description="Helical" evidence="1">
    <location>
        <begin position="93"/>
        <end position="120"/>
    </location>
</feature>
<feature type="transmembrane region" description="Helical" evidence="1">
    <location>
        <begin position="6"/>
        <end position="23"/>
    </location>
</feature>